<organism evidence="1 2">
    <name type="scientific">Helicobacter fennelliae</name>
    <dbReference type="NCBI Taxonomy" id="215"/>
    <lineage>
        <taxon>Bacteria</taxon>
        <taxon>Pseudomonadati</taxon>
        <taxon>Campylobacterota</taxon>
        <taxon>Epsilonproteobacteria</taxon>
        <taxon>Campylobacterales</taxon>
        <taxon>Helicobacteraceae</taxon>
        <taxon>Helicobacter</taxon>
    </lineage>
</organism>
<proteinExistence type="predicted"/>
<evidence type="ECO:0000313" key="2">
    <source>
        <dbReference type="Proteomes" id="UP000250166"/>
    </source>
</evidence>
<dbReference type="AlphaFoldDB" id="A0A2X3BDB7"/>
<gene>
    <name evidence="1" type="ORF">NCTC13102_01330</name>
</gene>
<name>A0A2X3BDB7_9HELI</name>
<dbReference type="RefSeq" id="WP_112058727.1">
    <property type="nucleotide sequence ID" value="NZ_UAWL01000006.1"/>
</dbReference>
<sequence>MRFVVVSCCVVGFCIGGELRPYVQMGIVGGGATATSNQQSMSKEVATCPVQADGSLLCIGDSTRGEYQGNLGNGFNAEIGGEYFIDKLGISGVRLFGEISVIGGGLGNLTSSARDTSSNNLAVAKARCNNEKTGSVNCGVDGVNGILIIKPGTTVTEEAFSFQETPDPQTIAPNSGKWMTFGIGVDGFVNVPIDYWLREYLNFGDGWFLRRLGVLKIGVFVGGGVEFSRFSQGSWQNLVAGKGKAQNLNDAFFAAGSGGFLRYGVQAYITKFLRINFGFKDTFYEIASERWYRFDGLAVNASGTLGAVRPNDGWSETLLRQKFVVSKEREWFLSMALSF</sequence>
<dbReference type="Proteomes" id="UP000250166">
    <property type="component" value="Unassembled WGS sequence"/>
</dbReference>
<dbReference type="EMBL" id="UAWL01000006">
    <property type="protein sequence ID" value="SQB98861.1"/>
    <property type="molecule type" value="Genomic_DNA"/>
</dbReference>
<evidence type="ECO:0000313" key="1">
    <source>
        <dbReference type="EMBL" id="SQB98861.1"/>
    </source>
</evidence>
<reference evidence="1 2" key="1">
    <citation type="submission" date="2018-06" db="EMBL/GenBank/DDBJ databases">
        <authorList>
            <consortium name="Pathogen Informatics"/>
            <person name="Doyle S."/>
        </authorList>
    </citation>
    <scope>NUCLEOTIDE SEQUENCE [LARGE SCALE GENOMIC DNA]</scope>
    <source>
        <strain evidence="1 2">NCTC13102</strain>
    </source>
</reference>
<accession>A0A2X3BDB7</accession>
<protein>
    <submittedName>
        <fullName evidence="1">Putative outer membrane protein</fullName>
    </submittedName>
</protein>